<organism evidence="1 2">
    <name type="scientific">Huso huso</name>
    <name type="common">Beluga</name>
    <name type="synonym">Acipenser huso</name>
    <dbReference type="NCBI Taxonomy" id="61971"/>
    <lineage>
        <taxon>Eukaryota</taxon>
        <taxon>Metazoa</taxon>
        <taxon>Chordata</taxon>
        <taxon>Craniata</taxon>
        <taxon>Vertebrata</taxon>
        <taxon>Euteleostomi</taxon>
        <taxon>Actinopterygii</taxon>
        <taxon>Chondrostei</taxon>
        <taxon>Acipenseriformes</taxon>
        <taxon>Acipenseridae</taxon>
        <taxon>Huso</taxon>
    </lineage>
</organism>
<protein>
    <submittedName>
        <fullName evidence="1">Uncharacterized protein</fullName>
    </submittedName>
</protein>
<accession>A0ABR0ZZL5</accession>
<dbReference type="EMBL" id="JAHFZB010000004">
    <property type="protein sequence ID" value="KAK6490253.1"/>
    <property type="molecule type" value="Genomic_DNA"/>
</dbReference>
<keyword evidence="2" id="KW-1185">Reference proteome</keyword>
<evidence type="ECO:0000313" key="1">
    <source>
        <dbReference type="EMBL" id="KAK6490253.1"/>
    </source>
</evidence>
<gene>
    <name evidence="1" type="ORF">HHUSO_G4741</name>
</gene>
<proteinExistence type="predicted"/>
<evidence type="ECO:0000313" key="2">
    <source>
        <dbReference type="Proteomes" id="UP001369086"/>
    </source>
</evidence>
<sequence length="103" mass="11789">MGFNKKHTFAAKKENYRLPVLSHEKVLQPFSDRGYPLDLSVCKAPTVSNARPKYKVGNFSEPLFIMESPRLLPLPPRVRWISSIFPNLLLSQLSLATLNDSRY</sequence>
<dbReference type="Proteomes" id="UP001369086">
    <property type="component" value="Unassembled WGS sequence"/>
</dbReference>
<name>A0ABR0ZZL5_HUSHU</name>
<reference evidence="1 2" key="1">
    <citation type="submission" date="2021-05" db="EMBL/GenBank/DDBJ databases">
        <authorList>
            <person name="Zahm M."/>
            <person name="Klopp C."/>
            <person name="Cabau C."/>
            <person name="Kuhl H."/>
            <person name="Suciu R."/>
            <person name="Ciorpac M."/>
            <person name="Holostenco D."/>
            <person name="Gessner J."/>
            <person name="Wuertz S."/>
            <person name="Hohne C."/>
            <person name="Stock M."/>
            <person name="Gislard M."/>
            <person name="Lluch J."/>
            <person name="Milhes M."/>
            <person name="Lampietro C."/>
            <person name="Lopez Roques C."/>
            <person name="Donnadieu C."/>
            <person name="Du K."/>
            <person name="Schartl M."/>
            <person name="Guiguen Y."/>
        </authorList>
    </citation>
    <scope>NUCLEOTIDE SEQUENCE [LARGE SCALE GENOMIC DNA]</scope>
    <source>
        <strain evidence="1">Hh-F2</strain>
        <tissue evidence="1">Blood</tissue>
    </source>
</reference>
<comment type="caution">
    <text evidence="1">The sequence shown here is derived from an EMBL/GenBank/DDBJ whole genome shotgun (WGS) entry which is preliminary data.</text>
</comment>